<evidence type="ECO:0000256" key="1">
    <source>
        <dbReference type="SAM" id="Phobius"/>
    </source>
</evidence>
<keyword evidence="1" id="KW-1133">Transmembrane helix</keyword>
<reference evidence="2 3" key="1">
    <citation type="submission" date="2007-01" db="EMBL/GenBank/DDBJ databases">
        <authorList>
            <person name="Haygood M."/>
            <person name="Podell S."/>
            <person name="Anderson C."/>
            <person name="Hopkinson B."/>
            <person name="Roe K."/>
            <person name="Barbeau K."/>
            <person name="Gaasterland T."/>
            <person name="Ferriera S."/>
            <person name="Johnson J."/>
            <person name="Kravitz S."/>
            <person name="Beeson K."/>
            <person name="Sutton G."/>
            <person name="Rogers Y.-H."/>
            <person name="Friedman R."/>
            <person name="Frazier M."/>
            <person name="Venter J.C."/>
        </authorList>
    </citation>
    <scope>NUCLEOTIDE SEQUENCE [LARGE SCALE GENOMIC DNA]</scope>
    <source>
        <strain evidence="2 3">ATCC 23134</strain>
    </source>
</reference>
<gene>
    <name evidence="2" type="ORF">M23134_02180</name>
</gene>
<evidence type="ECO:0008006" key="4">
    <source>
        <dbReference type="Google" id="ProtNLM"/>
    </source>
</evidence>
<feature type="transmembrane region" description="Helical" evidence="1">
    <location>
        <begin position="76"/>
        <end position="94"/>
    </location>
</feature>
<keyword evidence="1" id="KW-0812">Transmembrane</keyword>
<evidence type="ECO:0000313" key="3">
    <source>
        <dbReference type="Proteomes" id="UP000004095"/>
    </source>
</evidence>
<sequence>MHTGNPKQTVMFLLKPLVHYSLHFLAPALIAWGIAHTRWSTLDWRSIWGILLATMLIDLDHLLATPVFDPTRCSVGFHPLHSYTAIVVYSCLLLPRRTRIVAVGLLFHIVTDWLDCWI</sequence>
<proteinExistence type="predicted"/>
<feature type="transmembrane region" description="Helical" evidence="1">
    <location>
        <begin position="17"/>
        <end position="35"/>
    </location>
</feature>
<dbReference type="eggNOG" id="ENOG5032RPW">
    <property type="taxonomic scope" value="Bacteria"/>
</dbReference>
<dbReference type="Pfam" id="PF19617">
    <property type="entry name" value="DUF6122"/>
    <property type="match status" value="1"/>
</dbReference>
<dbReference type="InterPro" id="IPR046125">
    <property type="entry name" value="DUF6122"/>
</dbReference>
<evidence type="ECO:0000313" key="2">
    <source>
        <dbReference type="EMBL" id="EAY28070.1"/>
    </source>
</evidence>
<dbReference type="EMBL" id="AAWS01000018">
    <property type="protein sequence ID" value="EAY28070.1"/>
    <property type="molecule type" value="Genomic_DNA"/>
</dbReference>
<organism evidence="2 3">
    <name type="scientific">Microscilla marina ATCC 23134</name>
    <dbReference type="NCBI Taxonomy" id="313606"/>
    <lineage>
        <taxon>Bacteria</taxon>
        <taxon>Pseudomonadati</taxon>
        <taxon>Bacteroidota</taxon>
        <taxon>Cytophagia</taxon>
        <taxon>Cytophagales</taxon>
        <taxon>Microscillaceae</taxon>
        <taxon>Microscilla</taxon>
    </lineage>
</organism>
<name>A1ZNF9_MICM2</name>
<accession>A1ZNF9</accession>
<keyword evidence="1" id="KW-0472">Membrane</keyword>
<keyword evidence="3" id="KW-1185">Reference proteome</keyword>
<protein>
    <recommendedName>
        <fullName evidence="4">Transmembrane protein</fullName>
    </recommendedName>
</protein>
<comment type="caution">
    <text evidence="2">The sequence shown here is derived from an EMBL/GenBank/DDBJ whole genome shotgun (WGS) entry which is preliminary data.</text>
</comment>
<dbReference type="Proteomes" id="UP000004095">
    <property type="component" value="Unassembled WGS sequence"/>
</dbReference>
<dbReference type="AlphaFoldDB" id="A1ZNF9"/>